<dbReference type="EMBL" id="AMZH03000473">
    <property type="protein sequence ID" value="RRT83547.1"/>
    <property type="molecule type" value="Genomic_DNA"/>
</dbReference>
<reference evidence="2 3" key="1">
    <citation type="journal article" date="2014" name="Agronomy (Basel)">
        <title>A Draft Genome Sequence for Ensete ventricosum, the Drought-Tolerant Tree Against Hunger.</title>
        <authorList>
            <person name="Harrison J."/>
            <person name="Moore K.A."/>
            <person name="Paszkiewicz K."/>
            <person name="Jones T."/>
            <person name="Grant M."/>
            <person name="Ambacheew D."/>
            <person name="Muzemil S."/>
            <person name="Studholme D.J."/>
        </authorList>
    </citation>
    <scope>NUCLEOTIDE SEQUENCE [LARGE SCALE GENOMIC DNA]</scope>
</reference>
<accession>A0A427B525</accession>
<name>A0A427B525_ENSVE</name>
<evidence type="ECO:0000313" key="3">
    <source>
        <dbReference type="Proteomes" id="UP000287651"/>
    </source>
</evidence>
<dbReference type="PANTHER" id="PTHR33223">
    <property type="entry name" value="CCHC-TYPE DOMAIN-CONTAINING PROTEIN"/>
    <property type="match status" value="1"/>
</dbReference>
<dbReference type="PANTHER" id="PTHR33223:SF10">
    <property type="entry name" value="AMINOTRANSFERASE-LIKE PLANT MOBILE DOMAIN-CONTAINING PROTEIN"/>
    <property type="match status" value="1"/>
</dbReference>
<feature type="compositionally biased region" description="Pro residues" evidence="1">
    <location>
        <begin position="58"/>
        <end position="68"/>
    </location>
</feature>
<proteinExistence type="predicted"/>
<feature type="region of interest" description="Disordered" evidence="1">
    <location>
        <begin position="1"/>
        <end position="91"/>
    </location>
</feature>
<evidence type="ECO:0000256" key="1">
    <source>
        <dbReference type="SAM" id="MobiDB-lite"/>
    </source>
</evidence>
<gene>
    <name evidence="2" type="ORF">B296_00004237</name>
</gene>
<dbReference type="Proteomes" id="UP000287651">
    <property type="component" value="Unassembled WGS sequence"/>
</dbReference>
<organism evidence="2 3">
    <name type="scientific">Ensete ventricosum</name>
    <name type="common">Abyssinian banana</name>
    <name type="synonym">Musa ensete</name>
    <dbReference type="NCBI Taxonomy" id="4639"/>
    <lineage>
        <taxon>Eukaryota</taxon>
        <taxon>Viridiplantae</taxon>
        <taxon>Streptophyta</taxon>
        <taxon>Embryophyta</taxon>
        <taxon>Tracheophyta</taxon>
        <taxon>Spermatophyta</taxon>
        <taxon>Magnoliopsida</taxon>
        <taxon>Liliopsida</taxon>
        <taxon>Zingiberales</taxon>
        <taxon>Musaceae</taxon>
        <taxon>Ensete</taxon>
    </lineage>
</organism>
<feature type="compositionally biased region" description="Polar residues" evidence="1">
    <location>
        <begin position="78"/>
        <end position="91"/>
    </location>
</feature>
<comment type="caution">
    <text evidence="2">The sequence shown here is derived from an EMBL/GenBank/DDBJ whole genome shotgun (WGS) entry which is preliminary data.</text>
</comment>
<sequence>MSPKRSMPINPGVDAPLATQPTSGGAYRPPPPFPPFGDGNTPSHTQGRYWSLLNDPGLTPPPPNPRTPVQPELAPSASARNFPNPNTLSSDSIGSLREQLHLVNQRIDDVRRILRTKDEHAEGPLHDSPFVQEIQDAHIPSHFRLPMLEAYDGSSDPTEHVATFYAQMTLYGTSDAIISRAFPTTLRGIAL</sequence>
<dbReference type="AlphaFoldDB" id="A0A427B525"/>
<evidence type="ECO:0000313" key="2">
    <source>
        <dbReference type="EMBL" id="RRT83547.1"/>
    </source>
</evidence>
<protein>
    <submittedName>
        <fullName evidence="2">Uncharacterized protein</fullName>
    </submittedName>
</protein>